<name>A0ABR1B851_POLSC</name>
<evidence type="ECO:0000313" key="3">
    <source>
        <dbReference type="Proteomes" id="UP001359485"/>
    </source>
</evidence>
<sequence length="119" mass="13605">MSWSSTLAPGRRLWPNGDQTDRNGRPVPSTAECVLWQATREAKDSLVSDDTEETSSILFFLRSEGSYESRLEPLQHSPPEILEKKFKTVARRSEGPPETLNTKKKKRKWQAIKETETDT</sequence>
<gene>
    <name evidence="2" type="ORF">RUM44_007659</name>
</gene>
<dbReference type="Proteomes" id="UP001359485">
    <property type="component" value="Unassembled WGS sequence"/>
</dbReference>
<accession>A0ABR1B851</accession>
<feature type="region of interest" description="Disordered" evidence="1">
    <location>
        <begin position="1"/>
        <end position="28"/>
    </location>
</feature>
<protein>
    <submittedName>
        <fullName evidence="2">Uncharacterized protein</fullName>
    </submittedName>
</protein>
<keyword evidence="3" id="KW-1185">Reference proteome</keyword>
<feature type="region of interest" description="Disordered" evidence="1">
    <location>
        <begin position="89"/>
        <end position="119"/>
    </location>
</feature>
<proteinExistence type="predicted"/>
<comment type="caution">
    <text evidence="2">The sequence shown here is derived from an EMBL/GenBank/DDBJ whole genome shotgun (WGS) entry which is preliminary data.</text>
</comment>
<organism evidence="2 3">
    <name type="scientific">Polyplax serrata</name>
    <name type="common">Common mouse louse</name>
    <dbReference type="NCBI Taxonomy" id="468196"/>
    <lineage>
        <taxon>Eukaryota</taxon>
        <taxon>Metazoa</taxon>
        <taxon>Ecdysozoa</taxon>
        <taxon>Arthropoda</taxon>
        <taxon>Hexapoda</taxon>
        <taxon>Insecta</taxon>
        <taxon>Pterygota</taxon>
        <taxon>Neoptera</taxon>
        <taxon>Paraneoptera</taxon>
        <taxon>Psocodea</taxon>
        <taxon>Troctomorpha</taxon>
        <taxon>Phthiraptera</taxon>
        <taxon>Anoplura</taxon>
        <taxon>Polyplacidae</taxon>
        <taxon>Polyplax</taxon>
    </lineage>
</organism>
<dbReference type="EMBL" id="JAWJWF010000002">
    <property type="protein sequence ID" value="KAK6637245.1"/>
    <property type="molecule type" value="Genomic_DNA"/>
</dbReference>
<reference evidence="2 3" key="1">
    <citation type="submission" date="2023-09" db="EMBL/GenBank/DDBJ databases">
        <title>Genomes of two closely related lineages of the louse Polyplax serrata with different host specificities.</title>
        <authorList>
            <person name="Martinu J."/>
            <person name="Tarabai H."/>
            <person name="Stefka J."/>
            <person name="Hypsa V."/>
        </authorList>
    </citation>
    <scope>NUCLEOTIDE SEQUENCE [LARGE SCALE GENOMIC DNA]</scope>
    <source>
        <strain evidence="2">98ZLc_SE</strain>
    </source>
</reference>
<evidence type="ECO:0000256" key="1">
    <source>
        <dbReference type="SAM" id="MobiDB-lite"/>
    </source>
</evidence>
<evidence type="ECO:0000313" key="2">
    <source>
        <dbReference type="EMBL" id="KAK6637245.1"/>
    </source>
</evidence>